<feature type="zinc finger region" description="C3H1-type" evidence="4">
    <location>
        <begin position="391"/>
        <end position="417"/>
    </location>
</feature>
<sequence>MSTNDDIRRQIALLSGAIRQHQQKQSRPRLAAPGTSLVWRNPAAAAAAPGVPPGPAHVLAPAAAPRLPAAQRRGPPAPPARGQAAVFRPSRNLKLINASAQAPGQQPADAAGGSEPATPAPVSGADGAHAAPASQQISFISKNNKLVRVGFEEPAKRRTANPNPLKRRIGMDATASIPKKPASRMNSVHKKLIIRNGIAYYHNGRSMVAATALTDSDREFAFAMLPKKPPSAASASGAPASGVPEQRIKVAQPFGRPKSMSLRRVAIGGVEFMLDVQQHKLVRVTDGESRQAADAAKATPKRVVLNGVQFVRSKRGNLILASTKRANIAAAAAAAAAGASAAPKPRVPRPASFSRARYTHDPRRLALCPSKLKTGSCADPQTCKLSHEPTEQTTPFCVYFESRRCTNERCPYLHVKLSPGAPVCSDFANEGFCERGSSCMQRHVFLCPDFDKDGKCPRGDKCRLPHRDKKAARGSGQRGSAGAGSASGSGAAASGGGGAADVEDDNDIEELLLPRRPDFSQIALEQPQMTGDGDGDGDESDADDGDQDEADDDEVGDVADEAIKTDEDDEEEDDDDQVDSDVEMDTGTQASGSRGEGSEVDIVYIEISSDDDDNDNDGGEGDDSAQRFLKKEEVEAEVKAEPVVKIEADEDCAESVVKIEPIIKVEPE</sequence>
<feature type="zinc finger region" description="C3H1-type" evidence="4">
    <location>
        <begin position="441"/>
        <end position="469"/>
    </location>
</feature>
<gene>
    <name evidence="7" type="ORF">HK105_203911</name>
</gene>
<evidence type="ECO:0000313" key="8">
    <source>
        <dbReference type="Proteomes" id="UP001527925"/>
    </source>
</evidence>
<evidence type="ECO:0000256" key="3">
    <source>
        <dbReference type="ARBA" id="ARBA00022833"/>
    </source>
</evidence>
<reference evidence="7 8" key="1">
    <citation type="submission" date="2023-09" db="EMBL/GenBank/DDBJ databases">
        <title>Pangenome analysis of Batrachochytrium dendrobatidis and related Chytrids.</title>
        <authorList>
            <person name="Yacoub M.N."/>
            <person name="Stajich J.E."/>
            <person name="James T.Y."/>
        </authorList>
    </citation>
    <scope>NUCLEOTIDE SEQUENCE [LARGE SCALE GENOMIC DNA]</scope>
    <source>
        <strain evidence="7 8">JEL0888</strain>
    </source>
</reference>
<feature type="compositionally biased region" description="Low complexity" evidence="5">
    <location>
        <begin position="100"/>
        <end position="114"/>
    </location>
</feature>
<feature type="domain" description="C3H1-type" evidence="6">
    <location>
        <begin position="441"/>
        <end position="469"/>
    </location>
</feature>
<keyword evidence="8" id="KW-1185">Reference proteome</keyword>
<dbReference type="SUPFAM" id="SSF90229">
    <property type="entry name" value="CCCH zinc finger"/>
    <property type="match status" value="1"/>
</dbReference>
<dbReference type="Proteomes" id="UP001527925">
    <property type="component" value="Unassembled WGS sequence"/>
</dbReference>
<feature type="region of interest" description="Disordered" evidence="5">
    <location>
        <begin position="100"/>
        <end position="137"/>
    </location>
</feature>
<dbReference type="InterPro" id="IPR000571">
    <property type="entry name" value="Znf_CCCH"/>
</dbReference>
<dbReference type="InterPro" id="IPR036855">
    <property type="entry name" value="Znf_CCCH_sf"/>
</dbReference>
<evidence type="ECO:0000256" key="1">
    <source>
        <dbReference type="ARBA" id="ARBA00022723"/>
    </source>
</evidence>
<feature type="compositionally biased region" description="Gly residues" evidence="5">
    <location>
        <begin position="476"/>
        <end position="499"/>
    </location>
</feature>
<dbReference type="PANTHER" id="PTHR46156">
    <property type="entry name" value="CCCH ZINGC FINGER"/>
    <property type="match status" value="1"/>
</dbReference>
<name>A0ABR4NAC5_9FUNG</name>
<keyword evidence="3 4" id="KW-0862">Zinc</keyword>
<accession>A0ABR4NAC5</accession>
<protein>
    <recommendedName>
        <fullName evidence="6">C3H1-type domain-containing protein</fullName>
    </recommendedName>
</protein>
<feature type="region of interest" description="Disordered" evidence="5">
    <location>
        <begin position="467"/>
        <end position="503"/>
    </location>
</feature>
<keyword evidence="2 4" id="KW-0863">Zinc-finger</keyword>
<dbReference type="PANTHER" id="PTHR46156:SF1">
    <property type="entry name" value="ZINC FINGER CCCH DOMAIN-CONTAINING PROTEIN 3"/>
    <property type="match status" value="1"/>
</dbReference>
<comment type="caution">
    <text evidence="7">The sequence shown here is derived from an EMBL/GenBank/DDBJ whole genome shotgun (WGS) entry which is preliminary data.</text>
</comment>
<feature type="region of interest" description="Disordered" evidence="5">
    <location>
        <begin position="515"/>
        <end position="629"/>
    </location>
</feature>
<organism evidence="7 8">
    <name type="scientific">Polyrhizophydium stewartii</name>
    <dbReference type="NCBI Taxonomy" id="2732419"/>
    <lineage>
        <taxon>Eukaryota</taxon>
        <taxon>Fungi</taxon>
        <taxon>Fungi incertae sedis</taxon>
        <taxon>Chytridiomycota</taxon>
        <taxon>Chytridiomycota incertae sedis</taxon>
        <taxon>Chytridiomycetes</taxon>
        <taxon>Rhizophydiales</taxon>
        <taxon>Rhizophydiales incertae sedis</taxon>
        <taxon>Polyrhizophydium</taxon>
    </lineage>
</organism>
<keyword evidence="1 4" id="KW-0479">Metal-binding</keyword>
<dbReference type="EMBL" id="JADGIZ020000016">
    <property type="protein sequence ID" value="KAL2916478.1"/>
    <property type="molecule type" value="Genomic_DNA"/>
</dbReference>
<proteinExistence type="predicted"/>
<dbReference type="PROSITE" id="PS50103">
    <property type="entry name" value="ZF_C3H1"/>
    <property type="match status" value="3"/>
</dbReference>
<feature type="zinc finger region" description="C3H1-type" evidence="4">
    <location>
        <begin position="418"/>
        <end position="439"/>
    </location>
</feature>
<dbReference type="SMART" id="SM00356">
    <property type="entry name" value="ZnF_C3H1"/>
    <property type="match status" value="4"/>
</dbReference>
<feature type="domain" description="C3H1-type" evidence="6">
    <location>
        <begin position="391"/>
        <end position="417"/>
    </location>
</feature>
<evidence type="ECO:0000259" key="6">
    <source>
        <dbReference type="PROSITE" id="PS50103"/>
    </source>
</evidence>
<feature type="domain" description="C3H1-type" evidence="6">
    <location>
        <begin position="418"/>
        <end position="439"/>
    </location>
</feature>
<feature type="compositionally biased region" description="Acidic residues" evidence="5">
    <location>
        <begin position="608"/>
        <end position="623"/>
    </location>
</feature>
<dbReference type="Gene3D" id="4.10.1000.10">
    <property type="entry name" value="Zinc finger, CCCH-type"/>
    <property type="match status" value="2"/>
</dbReference>
<evidence type="ECO:0000256" key="2">
    <source>
        <dbReference type="ARBA" id="ARBA00022771"/>
    </source>
</evidence>
<evidence type="ECO:0000256" key="4">
    <source>
        <dbReference type="PROSITE-ProRule" id="PRU00723"/>
    </source>
</evidence>
<evidence type="ECO:0000256" key="5">
    <source>
        <dbReference type="SAM" id="MobiDB-lite"/>
    </source>
</evidence>
<evidence type="ECO:0000313" key="7">
    <source>
        <dbReference type="EMBL" id="KAL2916478.1"/>
    </source>
</evidence>
<feature type="compositionally biased region" description="Acidic residues" evidence="5">
    <location>
        <begin position="533"/>
        <end position="584"/>
    </location>
</feature>